<dbReference type="EMBL" id="BLXT01005191">
    <property type="protein sequence ID" value="GFO20725.1"/>
    <property type="molecule type" value="Genomic_DNA"/>
</dbReference>
<name>A0AAV4BJN0_9GAST</name>
<sequence>MGIRSRNLALIHNRSCRDVDAFVDCWQEMKVLAFPTPDPNSTVHTSAYLFPVPDDLKRAYHIFCARSFLNVMHDLVNMPGQQTCDYEAMLTKCSAQSDQAEVMKRMLAHRESDPNLFKYYSCNIWSMVNLCVRNMTEQSCSPTWQNIIDLEMVKLGP</sequence>
<dbReference type="AlphaFoldDB" id="A0AAV4BJN0"/>
<dbReference type="Proteomes" id="UP000735302">
    <property type="component" value="Unassembled WGS sequence"/>
</dbReference>
<evidence type="ECO:0000313" key="2">
    <source>
        <dbReference type="Proteomes" id="UP000735302"/>
    </source>
</evidence>
<accession>A0AAV4BJN0</accession>
<evidence type="ECO:0000313" key="1">
    <source>
        <dbReference type="EMBL" id="GFO20725.1"/>
    </source>
</evidence>
<keyword evidence="2" id="KW-1185">Reference proteome</keyword>
<reference evidence="1 2" key="1">
    <citation type="journal article" date="2021" name="Elife">
        <title>Chloroplast acquisition without the gene transfer in kleptoplastic sea slugs, Plakobranchus ocellatus.</title>
        <authorList>
            <person name="Maeda T."/>
            <person name="Takahashi S."/>
            <person name="Yoshida T."/>
            <person name="Shimamura S."/>
            <person name="Takaki Y."/>
            <person name="Nagai Y."/>
            <person name="Toyoda A."/>
            <person name="Suzuki Y."/>
            <person name="Arimoto A."/>
            <person name="Ishii H."/>
            <person name="Satoh N."/>
            <person name="Nishiyama T."/>
            <person name="Hasebe M."/>
            <person name="Maruyama T."/>
            <person name="Minagawa J."/>
            <person name="Obokata J."/>
            <person name="Shigenobu S."/>
        </authorList>
    </citation>
    <scope>NUCLEOTIDE SEQUENCE [LARGE SCALE GENOMIC DNA]</scope>
</reference>
<comment type="caution">
    <text evidence="1">The sequence shown here is derived from an EMBL/GenBank/DDBJ whole genome shotgun (WGS) entry which is preliminary data.</text>
</comment>
<organism evidence="1 2">
    <name type="scientific">Plakobranchus ocellatus</name>
    <dbReference type="NCBI Taxonomy" id="259542"/>
    <lineage>
        <taxon>Eukaryota</taxon>
        <taxon>Metazoa</taxon>
        <taxon>Spiralia</taxon>
        <taxon>Lophotrochozoa</taxon>
        <taxon>Mollusca</taxon>
        <taxon>Gastropoda</taxon>
        <taxon>Heterobranchia</taxon>
        <taxon>Euthyneura</taxon>
        <taxon>Panpulmonata</taxon>
        <taxon>Sacoglossa</taxon>
        <taxon>Placobranchoidea</taxon>
        <taxon>Plakobranchidae</taxon>
        <taxon>Plakobranchus</taxon>
    </lineage>
</organism>
<gene>
    <name evidence="1" type="ORF">PoB_004723000</name>
</gene>
<protein>
    <submittedName>
        <fullName evidence="1">Uncharacterized protein</fullName>
    </submittedName>
</protein>
<proteinExistence type="predicted"/>